<keyword evidence="1" id="KW-1133">Transmembrane helix</keyword>
<accession>A0A0M6YLP9</accession>
<evidence type="ECO:0008006" key="4">
    <source>
        <dbReference type="Google" id="ProtNLM"/>
    </source>
</evidence>
<dbReference type="EMBL" id="CXSU01000012">
    <property type="protein sequence ID" value="CTQ51288.1"/>
    <property type="molecule type" value="Genomic_DNA"/>
</dbReference>
<sequence>METLFWLEDSFIGTTVSGTLWGYPIVLSLHAIGMATMVGIALMLTIRVLGFAPAIPVTAMAPYWRVALGGFLLNLLSGAALFLGGASMLFFNWAFRIKLALVAVGLLLTWYLVRICIARMDEVSPVHRSLAGLAMATWIAAIISGRLIGYMS</sequence>
<dbReference type="STRING" id="420998.JDO7802_03327"/>
<evidence type="ECO:0000313" key="2">
    <source>
        <dbReference type="EMBL" id="CTQ51288.1"/>
    </source>
</evidence>
<dbReference type="AlphaFoldDB" id="A0A0M6YLP9"/>
<dbReference type="Proteomes" id="UP000049222">
    <property type="component" value="Unassembled WGS sequence"/>
</dbReference>
<feature type="transmembrane region" description="Helical" evidence="1">
    <location>
        <begin position="129"/>
        <end position="149"/>
    </location>
</feature>
<keyword evidence="3" id="KW-1185">Reference proteome</keyword>
<feature type="transmembrane region" description="Helical" evidence="1">
    <location>
        <begin position="97"/>
        <end position="117"/>
    </location>
</feature>
<feature type="transmembrane region" description="Helical" evidence="1">
    <location>
        <begin position="66"/>
        <end position="91"/>
    </location>
</feature>
<dbReference type="OrthoDB" id="118399at2"/>
<feature type="transmembrane region" description="Helical" evidence="1">
    <location>
        <begin position="20"/>
        <end position="45"/>
    </location>
</feature>
<evidence type="ECO:0000313" key="3">
    <source>
        <dbReference type="Proteomes" id="UP000049222"/>
    </source>
</evidence>
<organism evidence="2 3">
    <name type="scientific">Jannaschia donghaensis</name>
    <dbReference type="NCBI Taxonomy" id="420998"/>
    <lineage>
        <taxon>Bacteria</taxon>
        <taxon>Pseudomonadati</taxon>
        <taxon>Pseudomonadota</taxon>
        <taxon>Alphaproteobacteria</taxon>
        <taxon>Rhodobacterales</taxon>
        <taxon>Roseobacteraceae</taxon>
        <taxon>Jannaschia</taxon>
    </lineage>
</organism>
<dbReference type="RefSeq" id="WP_055087011.1">
    <property type="nucleotide sequence ID" value="NZ_CXSU01000012.1"/>
</dbReference>
<protein>
    <recommendedName>
        <fullName evidence="4">NnrS protein</fullName>
    </recommendedName>
</protein>
<keyword evidence="1" id="KW-0472">Membrane</keyword>
<gene>
    <name evidence="2" type="ORF">JDO7802_03327</name>
</gene>
<evidence type="ECO:0000256" key="1">
    <source>
        <dbReference type="SAM" id="Phobius"/>
    </source>
</evidence>
<name>A0A0M6YLP9_9RHOB</name>
<reference evidence="2 3" key="1">
    <citation type="submission" date="2015-07" db="EMBL/GenBank/DDBJ databases">
        <authorList>
            <person name="Noorani M."/>
        </authorList>
    </citation>
    <scope>NUCLEOTIDE SEQUENCE [LARGE SCALE GENOMIC DNA]</scope>
    <source>
        <strain evidence="2 3">CECT 7802</strain>
    </source>
</reference>
<proteinExistence type="predicted"/>
<keyword evidence="1" id="KW-0812">Transmembrane</keyword>